<name>A0A9K3DQA5_HELAN</name>
<keyword evidence="2" id="KW-1185">Reference proteome</keyword>
<reference evidence="1" key="1">
    <citation type="journal article" date="2017" name="Nature">
        <title>The sunflower genome provides insights into oil metabolism, flowering and Asterid evolution.</title>
        <authorList>
            <person name="Badouin H."/>
            <person name="Gouzy J."/>
            <person name="Grassa C.J."/>
            <person name="Murat F."/>
            <person name="Staton S.E."/>
            <person name="Cottret L."/>
            <person name="Lelandais-Briere C."/>
            <person name="Owens G.L."/>
            <person name="Carrere S."/>
            <person name="Mayjonade B."/>
            <person name="Legrand L."/>
            <person name="Gill N."/>
            <person name="Kane N.C."/>
            <person name="Bowers J.E."/>
            <person name="Hubner S."/>
            <person name="Bellec A."/>
            <person name="Berard A."/>
            <person name="Berges H."/>
            <person name="Blanchet N."/>
            <person name="Boniface M.C."/>
            <person name="Brunel D."/>
            <person name="Catrice O."/>
            <person name="Chaidir N."/>
            <person name="Claudel C."/>
            <person name="Donnadieu C."/>
            <person name="Faraut T."/>
            <person name="Fievet G."/>
            <person name="Helmstetter N."/>
            <person name="King M."/>
            <person name="Knapp S.J."/>
            <person name="Lai Z."/>
            <person name="Le Paslier M.C."/>
            <person name="Lippi Y."/>
            <person name="Lorenzon L."/>
            <person name="Mandel J.R."/>
            <person name="Marage G."/>
            <person name="Marchand G."/>
            <person name="Marquand E."/>
            <person name="Bret-Mestries E."/>
            <person name="Morien E."/>
            <person name="Nambeesan S."/>
            <person name="Nguyen T."/>
            <person name="Pegot-Espagnet P."/>
            <person name="Pouilly N."/>
            <person name="Raftis F."/>
            <person name="Sallet E."/>
            <person name="Schiex T."/>
            <person name="Thomas J."/>
            <person name="Vandecasteele C."/>
            <person name="Vares D."/>
            <person name="Vear F."/>
            <person name="Vautrin S."/>
            <person name="Crespi M."/>
            <person name="Mangin B."/>
            <person name="Burke J.M."/>
            <person name="Salse J."/>
            <person name="Munos S."/>
            <person name="Vincourt P."/>
            <person name="Rieseberg L.H."/>
            <person name="Langlade N.B."/>
        </authorList>
    </citation>
    <scope>NUCLEOTIDE SEQUENCE</scope>
    <source>
        <tissue evidence="1">Leaves</tissue>
    </source>
</reference>
<dbReference type="EMBL" id="MNCJ02000331">
    <property type="protein sequence ID" value="KAF5759607.1"/>
    <property type="molecule type" value="Genomic_DNA"/>
</dbReference>
<protein>
    <submittedName>
        <fullName evidence="1">Uncharacterized protein</fullName>
    </submittedName>
</protein>
<comment type="caution">
    <text evidence="1">The sequence shown here is derived from an EMBL/GenBank/DDBJ whole genome shotgun (WGS) entry which is preliminary data.</text>
</comment>
<organism evidence="1 2">
    <name type="scientific">Helianthus annuus</name>
    <name type="common">Common sunflower</name>
    <dbReference type="NCBI Taxonomy" id="4232"/>
    <lineage>
        <taxon>Eukaryota</taxon>
        <taxon>Viridiplantae</taxon>
        <taxon>Streptophyta</taxon>
        <taxon>Embryophyta</taxon>
        <taxon>Tracheophyta</taxon>
        <taxon>Spermatophyta</taxon>
        <taxon>Magnoliopsida</taxon>
        <taxon>eudicotyledons</taxon>
        <taxon>Gunneridae</taxon>
        <taxon>Pentapetalae</taxon>
        <taxon>asterids</taxon>
        <taxon>campanulids</taxon>
        <taxon>Asterales</taxon>
        <taxon>Asteraceae</taxon>
        <taxon>Asteroideae</taxon>
        <taxon>Heliantheae alliance</taxon>
        <taxon>Heliantheae</taxon>
        <taxon>Helianthus</taxon>
    </lineage>
</organism>
<reference evidence="1" key="2">
    <citation type="submission" date="2020-06" db="EMBL/GenBank/DDBJ databases">
        <title>Helianthus annuus Genome sequencing and assembly Release 2.</title>
        <authorList>
            <person name="Gouzy J."/>
            <person name="Langlade N."/>
            <person name="Munos S."/>
        </authorList>
    </citation>
    <scope>NUCLEOTIDE SEQUENCE</scope>
    <source>
        <tissue evidence="1">Leaves</tissue>
    </source>
</reference>
<proteinExistence type="predicted"/>
<dbReference type="Proteomes" id="UP000215914">
    <property type="component" value="Unassembled WGS sequence"/>
</dbReference>
<evidence type="ECO:0000313" key="2">
    <source>
        <dbReference type="Proteomes" id="UP000215914"/>
    </source>
</evidence>
<gene>
    <name evidence="1" type="ORF">HanXRQr2_Chr16g0743291</name>
</gene>
<dbReference type="Gramene" id="mRNA:HanXRQr2_Chr16g0743291">
    <property type="protein sequence ID" value="mRNA:HanXRQr2_Chr16g0743291"/>
    <property type="gene ID" value="HanXRQr2_Chr16g0743291"/>
</dbReference>
<sequence length="67" mass="7885">MLESEQLVKEIAEHAMKKRVRVERLKSLKKERAVKASPAHQWPSHFFFSLSSFFKVNISYACDMMNI</sequence>
<accession>A0A9K3DQA5</accession>
<dbReference type="AlphaFoldDB" id="A0A9K3DQA5"/>
<evidence type="ECO:0000313" key="1">
    <source>
        <dbReference type="EMBL" id="KAF5759607.1"/>
    </source>
</evidence>